<dbReference type="Proteomes" id="UP000316855">
    <property type="component" value="Chromosome"/>
</dbReference>
<reference evidence="1 2" key="1">
    <citation type="submission" date="2019-02" db="EMBL/GenBank/DDBJ databases">
        <title>Deep-cultivation of Planctomycetes and their phenomic and genomic characterization uncovers novel biology.</title>
        <authorList>
            <person name="Wiegand S."/>
            <person name="Jogler M."/>
            <person name="Boedeker C."/>
            <person name="Pinto D."/>
            <person name="Vollmers J."/>
            <person name="Rivas-Marin E."/>
            <person name="Kohn T."/>
            <person name="Peeters S.H."/>
            <person name="Heuer A."/>
            <person name="Rast P."/>
            <person name="Oberbeckmann S."/>
            <person name="Bunk B."/>
            <person name="Jeske O."/>
            <person name="Meyerdierks A."/>
            <person name="Storesund J.E."/>
            <person name="Kallscheuer N."/>
            <person name="Luecker S."/>
            <person name="Lage O.M."/>
            <person name="Pohl T."/>
            <person name="Merkel B.J."/>
            <person name="Hornburger P."/>
            <person name="Mueller R.-W."/>
            <person name="Bruemmer F."/>
            <person name="Labrenz M."/>
            <person name="Spormann A.M."/>
            <person name="Op den Camp H."/>
            <person name="Overmann J."/>
            <person name="Amann R."/>
            <person name="Jetten M.S.M."/>
            <person name="Mascher T."/>
            <person name="Medema M.H."/>
            <person name="Devos D.P."/>
            <person name="Kaster A.-K."/>
            <person name="Ovreas L."/>
            <person name="Rohde M."/>
            <person name="Galperin M.Y."/>
            <person name="Jogler C."/>
        </authorList>
    </citation>
    <scope>NUCLEOTIDE SEQUENCE [LARGE SCALE GENOMIC DNA]</scope>
    <source>
        <strain evidence="1 2">Pan161</strain>
    </source>
</reference>
<name>A0A517VNJ6_9PLAN</name>
<proteinExistence type="predicted"/>
<dbReference type="EMBL" id="CP036343">
    <property type="protein sequence ID" value="QDT94490.1"/>
    <property type="molecule type" value="Genomic_DNA"/>
</dbReference>
<dbReference type="RefSeq" id="WP_145232376.1">
    <property type="nucleotide sequence ID" value="NZ_CP036343.1"/>
</dbReference>
<accession>A0A517VNJ6</accession>
<protein>
    <submittedName>
        <fullName evidence="1">Neutral/alkaline non-lysosomal ceramidase</fullName>
    </submittedName>
</protein>
<dbReference type="AlphaFoldDB" id="A0A517VNJ6"/>
<gene>
    <name evidence="1" type="ORF">Pan161_61860</name>
</gene>
<evidence type="ECO:0000313" key="1">
    <source>
        <dbReference type="EMBL" id="QDT94490.1"/>
    </source>
</evidence>
<keyword evidence="2" id="KW-1185">Reference proteome</keyword>
<sequence>MQRIHELARPHVSRTFNRLTTTLVLLTLISLLTPAITAAGELMAGAAKVDITNRNVPVNDPLFVKALVIKDGDNTAAIVTVDAVAIGEIGSITNEYLGNVRTQIERDLKIKPENIMVNASHCHGIVCADVEERTIKAIKEAANNLVPVNVGVGTGHEDRVMENRRLFLKNGKEADVRHAYSLPPDEEVAKIGPIDPEIGILKLEKKNGDTLAVVYNFAVHPIQGVPSKGNTADMSGFASQVIEDNLSDGTIALFVQGCGGDINPAQYKDVDNPRDAETLGNQLGLSALKAIRKIKCTDNSDLTVLNETLTLPRSNNATRIESLKKEQEQLLNSLQGTSLNLKTFLPLIVKYKLYDEHPSYYSHRYLLEKKLGRDGLAKLDAENRANMERYINNVYKMEKMTRNKANLALLNKHQTRNQAAGKTLDAEIFGIKVGDFRMITFPAELTVNIGLNIKKKSPFENTFVAGYTNGYNYYAPTADQLKNVGGAQEDSDCMLAPEWQALFEAKAQEMIKQLK</sequence>
<dbReference type="OrthoDB" id="240932at2"/>
<organism evidence="1 2">
    <name type="scientific">Gimesia algae</name>
    <dbReference type="NCBI Taxonomy" id="2527971"/>
    <lineage>
        <taxon>Bacteria</taxon>
        <taxon>Pseudomonadati</taxon>
        <taxon>Planctomycetota</taxon>
        <taxon>Planctomycetia</taxon>
        <taxon>Planctomycetales</taxon>
        <taxon>Planctomycetaceae</taxon>
        <taxon>Gimesia</taxon>
    </lineage>
</organism>
<dbReference type="KEGG" id="gax:Pan161_61860"/>
<evidence type="ECO:0000313" key="2">
    <source>
        <dbReference type="Proteomes" id="UP000316855"/>
    </source>
</evidence>